<dbReference type="EMBL" id="CAJVNV010000110">
    <property type="protein sequence ID" value="CAG8047313.1"/>
    <property type="molecule type" value="Genomic_DNA"/>
</dbReference>
<evidence type="ECO:0000313" key="2">
    <source>
        <dbReference type="Proteomes" id="UP001153461"/>
    </source>
</evidence>
<evidence type="ECO:0000313" key="1">
    <source>
        <dbReference type="EMBL" id="CAG8047313.1"/>
    </source>
</evidence>
<dbReference type="Proteomes" id="UP001153461">
    <property type="component" value="Unassembled WGS sequence"/>
</dbReference>
<organism evidence="1 2">
    <name type="scientific">Penicillium nalgiovense</name>
    <dbReference type="NCBI Taxonomy" id="60175"/>
    <lineage>
        <taxon>Eukaryota</taxon>
        <taxon>Fungi</taxon>
        <taxon>Dikarya</taxon>
        <taxon>Ascomycota</taxon>
        <taxon>Pezizomycotina</taxon>
        <taxon>Eurotiomycetes</taxon>
        <taxon>Eurotiomycetidae</taxon>
        <taxon>Eurotiales</taxon>
        <taxon>Aspergillaceae</taxon>
        <taxon>Penicillium</taxon>
    </lineage>
</organism>
<dbReference type="InterPro" id="IPR051035">
    <property type="entry name" value="Mito_inheritance_9"/>
</dbReference>
<name>A0A9W4MPA9_PENNA</name>
<evidence type="ECO:0008006" key="3">
    <source>
        <dbReference type="Google" id="ProtNLM"/>
    </source>
</evidence>
<accession>A0A9W4MPA9</accession>
<dbReference type="GO" id="GO:0005739">
    <property type="term" value="C:mitochondrion"/>
    <property type="evidence" value="ECO:0007669"/>
    <property type="project" value="TreeGrafter"/>
</dbReference>
<sequence length="146" mass="16055">MARLPNPNAGPAFYTIASEVATCHFLRDKMGIPIPRIYDWSAEACNPVGGEYILEGKATGQPLRNDWSNLTEAAQLDVVNQVVDMEKKIASISFLKHGCLYYENDLKSRSLDYEALDSRHGLSESATGQNDQLPAFVIGPSVNPKL</sequence>
<dbReference type="PANTHER" id="PTHR36091">
    <property type="entry name" value="ALTERED INHERITANCE OF MITOCHONDRIA PROTEIN 9, MITOCHONDRIAL"/>
    <property type="match status" value="1"/>
</dbReference>
<comment type="caution">
    <text evidence="1">The sequence shown here is derived from an EMBL/GenBank/DDBJ whole genome shotgun (WGS) entry which is preliminary data.</text>
</comment>
<gene>
    <name evidence="1" type="ORF">PNAL_LOCUS3192</name>
</gene>
<dbReference type="AlphaFoldDB" id="A0A9W4MPA9"/>
<protein>
    <recommendedName>
        <fullName evidence="3">Aminoglycoside phosphotransferase domain-containing protein</fullName>
    </recommendedName>
</protein>
<reference evidence="1" key="1">
    <citation type="submission" date="2021-07" db="EMBL/GenBank/DDBJ databases">
        <authorList>
            <person name="Branca A.L. A."/>
        </authorList>
    </citation>
    <scope>NUCLEOTIDE SEQUENCE</scope>
</reference>
<dbReference type="PANTHER" id="PTHR36091:SF1">
    <property type="entry name" value="ALTERED INHERITANCE OF MITOCHONDRIA PROTEIN 9, MITOCHONDRIAL"/>
    <property type="match status" value="1"/>
</dbReference>
<dbReference type="OrthoDB" id="292213at2759"/>
<proteinExistence type="predicted"/>